<evidence type="ECO:0000313" key="2">
    <source>
        <dbReference type="EMBL" id="BDZ46060.1"/>
    </source>
</evidence>
<sequence>MSRYLIDELAAAGVHILTRRKLVGGGSSTPGGRLDSIVLRHRDTGEEETVRSDAVFITIGALPHTGWLDPAVRRDRWGFVLTGAEVVEEAPDAWPLERGPGVFESSVPGLFAIGDVRRGSVKRVANAVGEGSAVVSAVHAALAEQATRAR</sequence>
<dbReference type="Gene3D" id="3.50.50.60">
    <property type="entry name" value="FAD/NAD(P)-binding domain"/>
    <property type="match status" value="2"/>
</dbReference>
<evidence type="ECO:0000313" key="3">
    <source>
        <dbReference type="Proteomes" id="UP001321498"/>
    </source>
</evidence>
<dbReference type="EMBL" id="AP027731">
    <property type="protein sequence ID" value="BDZ46060.1"/>
    <property type="molecule type" value="Genomic_DNA"/>
</dbReference>
<dbReference type="PRINTS" id="PR00368">
    <property type="entry name" value="FADPNR"/>
</dbReference>
<dbReference type="Pfam" id="PF07992">
    <property type="entry name" value="Pyr_redox_2"/>
    <property type="match status" value="1"/>
</dbReference>
<proteinExistence type="predicted"/>
<protein>
    <recommendedName>
        <fullName evidence="1">FAD/NAD(P)-binding domain-containing protein</fullName>
    </recommendedName>
</protein>
<accession>A0ABN6XM41</accession>
<keyword evidence="3" id="KW-1185">Reference proteome</keyword>
<feature type="domain" description="FAD/NAD(P)-binding" evidence="1">
    <location>
        <begin position="2"/>
        <end position="131"/>
    </location>
</feature>
<dbReference type="InterPro" id="IPR036188">
    <property type="entry name" value="FAD/NAD-bd_sf"/>
</dbReference>
<evidence type="ECO:0000259" key="1">
    <source>
        <dbReference type="Pfam" id="PF07992"/>
    </source>
</evidence>
<organism evidence="2 3">
    <name type="scientific">Naasia aerilata</name>
    <dbReference type="NCBI Taxonomy" id="1162966"/>
    <lineage>
        <taxon>Bacteria</taxon>
        <taxon>Bacillati</taxon>
        <taxon>Actinomycetota</taxon>
        <taxon>Actinomycetes</taxon>
        <taxon>Micrococcales</taxon>
        <taxon>Microbacteriaceae</taxon>
        <taxon>Naasia</taxon>
    </lineage>
</organism>
<dbReference type="InterPro" id="IPR023753">
    <property type="entry name" value="FAD/NAD-binding_dom"/>
</dbReference>
<reference evidence="3" key="1">
    <citation type="journal article" date="2019" name="Int. J. Syst. Evol. Microbiol.">
        <title>The Global Catalogue of Microorganisms (GCM) 10K type strain sequencing project: providing services to taxonomists for standard genome sequencing and annotation.</title>
        <authorList>
            <consortium name="The Broad Institute Genomics Platform"/>
            <consortium name="The Broad Institute Genome Sequencing Center for Infectious Disease"/>
            <person name="Wu L."/>
            <person name="Ma J."/>
        </authorList>
    </citation>
    <scope>NUCLEOTIDE SEQUENCE [LARGE SCALE GENOMIC DNA]</scope>
    <source>
        <strain evidence="3">NBRC 108725</strain>
    </source>
</reference>
<dbReference type="SUPFAM" id="SSF51905">
    <property type="entry name" value="FAD/NAD(P)-binding domain"/>
    <property type="match status" value="1"/>
</dbReference>
<gene>
    <name evidence="2" type="ORF">GCM10025866_19690</name>
</gene>
<dbReference type="Proteomes" id="UP001321498">
    <property type="component" value="Chromosome"/>
</dbReference>
<name>A0ABN6XM41_9MICO</name>